<dbReference type="SUPFAM" id="SSF56281">
    <property type="entry name" value="Metallo-hydrolase/oxidoreductase"/>
    <property type="match status" value="1"/>
</dbReference>
<dbReference type="Proteomes" id="UP000830835">
    <property type="component" value="Unassembled WGS sequence"/>
</dbReference>
<protein>
    <submittedName>
        <fullName evidence="1">MBL fold metallo-hydrolase</fullName>
    </submittedName>
</protein>
<comment type="caution">
    <text evidence="1">The sequence shown here is derived from an EMBL/GenBank/DDBJ whole genome shotgun (WGS) entry which is preliminary data.</text>
</comment>
<name>A0ABT0C8D9_THEVL</name>
<proteinExistence type="predicted"/>
<evidence type="ECO:0000313" key="1">
    <source>
        <dbReference type="EMBL" id="MCJ2542040.1"/>
    </source>
</evidence>
<accession>A0ABT0C8D9</accession>
<organism evidence="1 2">
    <name type="scientific">Thermostichus vulcanus str. 'Rupite'</name>
    <dbReference type="NCBI Taxonomy" id="2813851"/>
    <lineage>
        <taxon>Bacteria</taxon>
        <taxon>Bacillati</taxon>
        <taxon>Cyanobacteriota</taxon>
        <taxon>Cyanophyceae</taxon>
        <taxon>Thermostichales</taxon>
        <taxon>Thermostichaceae</taxon>
        <taxon>Thermostichus</taxon>
    </lineage>
</organism>
<dbReference type="Gene3D" id="3.60.15.10">
    <property type="entry name" value="Ribonuclease Z/Hydroxyacylglutathione hydrolase-like"/>
    <property type="match status" value="1"/>
</dbReference>
<gene>
    <name evidence="1" type="ORF">JX360_03820</name>
</gene>
<dbReference type="InterPro" id="IPR036866">
    <property type="entry name" value="RibonucZ/Hydroxyglut_hydro"/>
</dbReference>
<keyword evidence="2" id="KW-1185">Reference proteome</keyword>
<dbReference type="Pfam" id="PF13483">
    <property type="entry name" value="Lactamase_B_3"/>
    <property type="match status" value="1"/>
</dbReference>
<sequence>MNRRQLLQASAGLLGSMAVGLRVGAQTAPEGGTAPPATLEFTPGPSLEGLQLTWLHHSCVLFEADGKRFLVNPFRPVGCTAGYPAPRVAADLVLLSSRLFDEGALDVVPGNPRVLFQPGDYQIDGIRIQGVRMSRGPRFGVNVGWRWSMAGIDIVHLGGAAAPITREQSILLSRPDVMLVPVGGGPKNYDPAGAKAAIEALQPKLVIPTMYRTAAAEEGQCELVPLQEFLSLFPAAALQPAASNPLILSAQALPPQGVVILSFGE</sequence>
<dbReference type="PANTHER" id="PTHR39189">
    <property type="entry name" value="UPF0173 METAL-DEPENDENT HYDROLASE YTKL"/>
    <property type="match status" value="1"/>
</dbReference>
<evidence type="ECO:0000313" key="2">
    <source>
        <dbReference type="Proteomes" id="UP000830835"/>
    </source>
</evidence>
<dbReference type="PANTHER" id="PTHR39189:SF1">
    <property type="entry name" value="UPF0173 METAL-DEPENDENT HYDROLASE YTKL"/>
    <property type="match status" value="1"/>
</dbReference>
<dbReference type="EMBL" id="JAFIRA010000005">
    <property type="protein sequence ID" value="MCJ2542040.1"/>
    <property type="molecule type" value="Genomic_DNA"/>
</dbReference>
<dbReference type="RefSeq" id="WP_244349256.1">
    <property type="nucleotide sequence ID" value="NZ_JAFIRA010000005.1"/>
</dbReference>
<reference evidence="1" key="1">
    <citation type="submission" date="2021-02" db="EMBL/GenBank/DDBJ databases">
        <title>The CRISPR/cas machinery reduction and long-range gene transfer in the hot spring cyanobacterium Synechococcus.</title>
        <authorList>
            <person name="Dvorak P."/>
            <person name="Jahodarova E."/>
            <person name="Hasler P."/>
            <person name="Poulickova A."/>
        </authorList>
    </citation>
    <scope>NUCLEOTIDE SEQUENCE</scope>
    <source>
        <strain evidence="1">Rupite</strain>
    </source>
</reference>